<keyword evidence="3" id="KW-1185">Reference proteome</keyword>
<proteinExistence type="predicted"/>
<dbReference type="EMBL" id="FRCS01000021">
    <property type="protein sequence ID" value="SHN47204.1"/>
    <property type="molecule type" value="Genomic_DNA"/>
</dbReference>
<sequence length="138" mass="14139">MGKKRLRLALAAVGAAILGAVFTAAPASAADAGAGQQDYNPAGCDALLYVSDTTSPGRVEGFGGFSCAQSKKMIGNMTVTLYKGGTKVCSKGVAFNKVSTSETGCSVADPSGNQSWKSHIRIVDIYGQIYFSTGTITT</sequence>
<name>A0A1M7RLS2_9ACTN</name>
<dbReference type="AlphaFoldDB" id="A0A1M7RLS2"/>
<keyword evidence="1" id="KW-0732">Signal</keyword>
<dbReference type="RefSeq" id="WP_143175694.1">
    <property type="nucleotide sequence ID" value="NZ_FRCS01000021.1"/>
</dbReference>
<accession>A0A1M7RLS2</accession>
<protein>
    <submittedName>
        <fullName evidence="2">Uncharacterized protein</fullName>
    </submittedName>
</protein>
<dbReference type="Proteomes" id="UP000184440">
    <property type="component" value="Unassembled WGS sequence"/>
</dbReference>
<feature type="chain" id="PRO_5013111022" evidence="1">
    <location>
        <begin position="30"/>
        <end position="138"/>
    </location>
</feature>
<evidence type="ECO:0000256" key="1">
    <source>
        <dbReference type="SAM" id="SignalP"/>
    </source>
</evidence>
<reference evidence="2 3" key="1">
    <citation type="submission" date="2016-11" db="EMBL/GenBank/DDBJ databases">
        <authorList>
            <person name="Jaros S."/>
            <person name="Januszkiewicz K."/>
            <person name="Wedrychowicz H."/>
        </authorList>
    </citation>
    <scope>NUCLEOTIDE SEQUENCE [LARGE SCALE GENOMIC DNA]</scope>
    <source>
        <strain evidence="2 3">DSM 46144</strain>
    </source>
</reference>
<organism evidence="2 3">
    <name type="scientific">Cryptosporangium aurantiacum</name>
    <dbReference type="NCBI Taxonomy" id="134849"/>
    <lineage>
        <taxon>Bacteria</taxon>
        <taxon>Bacillati</taxon>
        <taxon>Actinomycetota</taxon>
        <taxon>Actinomycetes</taxon>
        <taxon>Cryptosporangiales</taxon>
        <taxon>Cryptosporangiaceae</taxon>
        <taxon>Cryptosporangium</taxon>
    </lineage>
</organism>
<gene>
    <name evidence="2" type="ORF">SAMN05443668_12152</name>
</gene>
<feature type="signal peptide" evidence="1">
    <location>
        <begin position="1"/>
        <end position="29"/>
    </location>
</feature>
<dbReference type="STRING" id="134849.SAMN05443668_12152"/>
<evidence type="ECO:0000313" key="3">
    <source>
        <dbReference type="Proteomes" id="UP000184440"/>
    </source>
</evidence>
<evidence type="ECO:0000313" key="2">
    <source>
        <dbReference type="EMBL" id="SHN47204.1"/>
    </source>
</evidence>